<comment type="caution">
    <text evidence="3">The sequence shown here is derived from an EMBL/GenBank/DDBJ whole genome shotgun (WGS) entry which is preliminary data.</text>
</comment>
<dbReference type="Gene3D" id="1.20.1280.50">
    <property type="match status" value="1"/>
</dbReference>
<sequence>MLGTGLGATIGKAMAALLQWLRLALGWSSWEAAATASLLLCRRLLRHALGDTDTTPWSELPPELLGLVLSRLPSQADRVRLRALFRPWRSADDCSYYPRRSSGSSSATTPSSLSRTAQSTACPSAATATTSSSASALAACSSSLTTAAAAT</sequence>
<accession>A0AAD8RBW0</accession>
<dbReference type="InterPro" id="IPR036047">
    <property type="entry name" value="F-box-like_dom_sf"/>
</dbReference>
<dbReference type="Pfam" id="PF00646">
    <property type="entry name" value="F-box"/>
    <property type="match status" value="1"/>
</dbReference>
<protein>
    <recommendedName>
        <fullName evidence="2">F-box domain-containing protein</fullName>
    </recommendedName>
</protein>
<organism evidence="3 4">
    <name type="scientific">Lolium multiflorum</name>
    <name type="common">Italian ryegrass</name>
    <name type="synonym">Lolium perenne subsp. multiflorum</name>
    <dbReference type="NCBI Taxonomy" id="4521"/>
    <lineage>
        <taxon>Eukaryota</taxon>
        <taxon>Viridiplantae</taxon>
        <taxon>Streptophyta</taxon>
        <taxon>Embryophyta</taxon>
        <taxon>Tracheophyta</taxon>
        <taxon>Spermatophyta</taxon>
        <taxon>Magnoliopsida</taxon>
        <taxon>Liliopsida</taxon>
        <taxon>Poales</taxon>
        <taxon>Poaceae</taxon>
        <taxon>BOP clade</taxon>
        <taxon>Pooideae</taxon>
        <taxon>Poodae</taxon>
        <taxon>Poeae</taxon>
        <taxon>Poeae Chloroplast Group 2 (Poeae type)</taxon>
        <taxon>Loliodinae</taxon>
        <taxon>Loliinae</taxon>
        <taxon>Lolium</taxon>
    </lineage>
</organism>
<evidence type="ECO:0000313" key="4">
    <source>
        <dbReference type="Proteomes" id="UP001231189"/>
    </source>
</evidence>
<evidence type="ECO:0000259" key="2">
    <source>
        <dbReference type="SMART" id="SM00256"/>
    </source>
</evidence>
<proteinExistence type="predicted"/>
<feature type="compositionally biased region" description="Low complexity" evidence="1">
    <location>
        <begin position="95"/>
        <end position="120"/>
    </location>
</feature>
<evidence type="ECO:0000256" key="1">
    <source>
        <dbReference type="SAM" id="MobiDB-lite"/>
    </source>
</evidence>
<feature type="region of interest" description="Disordered" evidence="1">
    <location>
        <begin position="92"/>
        <end position="120"/>
    </location>
</feature>
<feature type="domain" description="F-box" evidence="2">
    <location>
        <begin position="60"/>
        <end position="100"/>
    </location>
</feature>
<dbReference type="SMART" id="SM00256">
    <property type="entry name" value="FBOX"/>
    <property type="match status" value="1"/>
</dbReference>
<dbReference type="EMBL" id="JAUUTY010000006">
    <property type="protein sequence ID" value="KAK1618630.1"/>
    <property type="molecule type" value="Genomic_DNA"/>
</dbReference>
<evidence type="ECO:0000313" key="3">
    <source>
        <dbReference type="EMBL" id="KAK1618630.1"/>
    </source>
</evidence>
<gene>
    <name evidence="3" type="ORF">QYE76_024147</name>
</gene>
<reference evidence="3" key="1">
    <citation type="submission" date="2023-07" db="EMBL/GenBank/DDBJ databases">
        <title>A chromosome-level genome assembly of Lolium multiflorum.</title>
        <authorList>
            <person name="Chen Y."/>
            <person name="Copetti D."/>
            <person name="Kolliker R."/>
            <person name="Studer B."/>
        </authorList>
    </citation>
    <scope>NUCLEOTIDE SEQUENCE</scope>
    <source>
        <strain evidence="3">02402/16</strain>
        <tissue evidence="3">Leaf</tissue>
    </source>
</reference>
<dbReference type="InterPro" id="IPR001810">
    <property type="entry name" value="F-box_dom"/>
</dbReference>
<dbReference type="SUPFAM" id="SSF81383">
    <property type="entry name" value="F-box domain"/>
    <property type="match status" value="1"/>
</dbReference>
<dbReference type="Proteomes" id="UP001231189">
    <property type="component" value="Unassembled WGS sequence"/>
</dbReference>
<dbReference type="AlphaFoldDB" id="A0AAD8RBW0"/>
<name>A0AAD8RBW0_LOLMU</name>
<keyword evidence="4" id="KW-1185">Reference proteome</keyword>